<reference evidence="7 8" key="1">
    <citation type="submission" date="2024-01" db="EMBL/GenBank/DDBJ databases">
        <title>A draft genome for a cacao thread blight-causing isolate of Paramarasmius palmivorus.</title>
        <authorList>
            <person name="Baruah I.K."/>
            <person name="Bukari Y."/>
            <person name="Amoako-Attah I."/>
            <person name="Meinhardt L.W."/>
            <person name="Bailey B.A."/>
            <person name="Cohen S.P."/>
        </authorList>
    </citation>
    <scope>NUCLEOTIDE SEQUENCE [LARGE SCALE GENOMIC DNA]</scope>
    <source>
        <strain evidence="7 8">GH-12</strain>
    </source>
</reference>
<dbReference type="AlphaFoldDB" id="A0AAW0E9G1"/>
<keyword evidence="3" id="KW-0853">WD repeat</keyword>
<accession>A0AAW0E9G1</accession>
<dbReference type="GO" id="GO:0006364">
    <property type="term" value="P:rRNA processing"/>
    <property type="evidence" value="ECO:0007669"/>
    <property type="project" value="UniProtKB-KW"/>
</dbReference>
<dbReference type="Pfam" id="PF09384">
    <property type="entry name" value="UTP15_C"/>
    <property type="match status" value="1"/>
</dbReference>
<dbReference type="PANTHER" id="PTHR19924:SF26">
    <property type="entry name" value="U3 SMALL NUCLEOLAR RNA-ASSOCIATED PROTEIN 15 HOMOLOG"/>
    <property type="match status" value="1"/>
</dbReference>
<proteinExistence type="predicted"/>
<evidence type="ECO:0000256" key="3">
    <source>
        <dbReference type="ARBA" id="ARBA00022574"/>
    </source>
</evidence>
<evidence type="ECO:0000259" key="6">
    <source>
        <dbReference type="Pfam" id="PF09384"/>
    </source>
</evidence>
<evidence type="ECO:0000256" key="2">
    <source>
        <dbReference type="ARBA" id="ARBA00022552"/>
    </source>
</evidence>
<dbReference type="GO" id="GO:0005730">
    <property type="term" value="C:nucleolus"/>
    <property type="evidence" value="ECO:0007669"/>
    <property type="project" value="InterPro"/>
</dbReference>
<sequence>MRYPAPILCLAVSPDETHIAAGMTDGTLSVRRRQPKASEADGESSLAKTILQSGTYDSFLGGSLPTIGEGRVKGKGKAKPLGDVNELRVESRRTKRLKNYDKYLKSFKYSAALDAVLKKPVLRLLVKYVSDPRFGEMVCDVAKVVIEMYTPILGQSPVIDNLFVRLRKKVAAEIRFQKELIRTKGALDMILASAASVSTVR</sequence>
<evidence type="ECO:0000256" key="1">
    <source>
        <dbReference type="ARBA" id="ARBA00004123"/>
    </source>
</evidence>
<evidence type="ECO:0000256" key="4">
    <source>
        <dbReference type="ARBA" id="ARBA00022737"/>
    </source>
</evidence>
<comment type="subcellular location">
    <subcellularLocation>
        <location evidence="1">Nucleus</location>
    </subcellularLocation>
</comment>
<evidence type="ECO:0000313" key="7">
    <source>
        <dbReference type="EMBL" id="KAK7060601.1"/>
    </source>
</evidence>
<dbReference type="EMBL" id="JAYKXP010000003">
    <property type="protein sequence ID" value="KAK7060601.1"/>
    <property type="molecule type" value="Genomic_DNA"/>
</dbReference>
<evidence type="ECO:0000256" key="5">
    <source>
        <dbReference type="ARBA" id="ARBA00023242"/>
    </source>
</evidence>
<keyword evidence="5" id="KW-0539">Nucleus</keyword>
<keyword evidence="4" id="KW-0677">Repeat</keyword>
<name>A0AAW0E9G1_9AGAR</name>
<dbReference type="InterPro" id="IPR018983">
    <property type="entry name" value="U3_snoRNA-assocProt_15_C"/>
</dbReference>
<comment type="caution">
    <text evidence="7">The sequence shown here is derived from an EMBL/GenBank/DDBJ whole genome shotgun (WGS) entry which is preliminary data.</text>
</comment>
<dbReference type="Proteomes" id="UP001383192">
    <property type="component" value="Unassembled WGS sequence"/>
</dbReference>
<protein>
    <submittedName>
        <fullName evidence="7">U3 small nucleolar RNA-associated protein 15</fullName>
    </submittedName>
</protein>
<gene>
    <name evidence="7" type="primary">utp15</name>
    <name evidence="7" type="ORF">VNI00_001367</name>
</gene>
<dbReference type="PANTHER" id="PTHR19924">
    <property type="entry name" value="UTP15 U3 SMALL NUCLEOLAR RNA-ASSOCIATED PROTEIN 15 FAMILY MEMBER"/>
    <property type="match status" value="1"/>
</dbReference>
<evidence type="ECO:0000313" key="8">
    <source>
        <dbReference type="Proteomes" id="UP001383192"/>
    </source>
</evidence>
<keyword evidence="2" id="KW-0698">rRNA processing</keyword>
<organism evidence="7 8">
    <name type="scientific">Paramarasmius palmivorus</name>
    <dbReference type="NCBI Taxonomy" id="297713"/>
    <lineage>
        <taxon>Eukaryota</taxon>
        <taxon>Fungi</taxon>
        <taxon>Dikarya</taxon>
        <taxon>Basidiomycota</taxon>
        <taxon>Agaricomycotina</taxon>
        <taxon>Agaricomycetes</taxon>
        <taxon>Agaricomycetidae</taxon>
        <taxon>Agaricales</taxon>
        <taxon>Marasmiineae</taxon>
        <taxon>Marasmiaceae</taxon>
        <taxon>Paramarasmius</taxon>
    </lineage>
</organism>
<dbReference type="GO" id="GO:0045943">
    <property type="term" value="P:positive regulation of transcription by RNA polymerase I"/>
    <property type="evidence" value="ECO:0007669"/>
    <property type="project" value="TreeGrafter"/>
</dbReference>
<feature type="domain" description="U3 small nucleolar RNA-associated protein 15 C-terminal" evidence="6">
    <location>
        <begin position="119"/>
        <end position="190"/>
    </location>
</feature>
<keyword evidence="8" id="KW-1185">Reference proteome</keyword>